<dbReference type="InterPro" id="IPR027417">
    <property type="entry name" value="P-loop_NTPase"/>
</dbReference>
<evidence type="ECO:0000313" key="3">
    <source>
        <dbReference type="Proteomes" id="UP000182278"/>
    </source>
</evidence>
<dbReference type="InterPro" id="IPR011335">
    <property type="entry name" value="Restrct_endonuc-II-like"/>
</dbReference>
<dbReference type="Proteomes" id="UP000182278">
    <property type="component" value="Unassembled WGS sequence"/>
</dbReference>
<dbReference type="InterPro" id="IPR038726">
    <property type="entry name" value="PDDEXK_AddAB-type"/>
</dbReference>
<organism evidence="2 3">
    <name type="scientific">Candidatus Desantisbacteria bacterium CG1_02_38_46</name>
    <dbReference type="NCBI Taxonomy" id="1817893"/>
    <lineage>
        <taxon>Bacteria</taxon>
        <taxon>Candidatus Desantisiibacteriota</taxon>
    </lineage>
</organism>
<dbReference type="SUPFAM" id="SSF52540">
    <property type="entry name" value="P-loop containing nucleoside triphosphate hydrolases"/>
    <property type="match status" value="1"/>
</dbReference>
<name>A0A1J4SCF5_9BACT</name>
<dbReference type="EMBL" id="MNUO01000100">
    <property type="protein sequence ID" value="OIN96348.1"/>
    <property type="molecule type" value="Genomic_DNA"/>
</dbReference>
<evidence type="ECO:0000313" key="2">
    <source>
        <dbReference type="EMBL" id="OIN96348.1"/>
    </source>
</evidence>
<proteinExistence type="predicted"/>
<evidence type="ECO:0000259" key="1">
    <source>
        <dbReference type="Pfam" id="PF12705"/>
    </source>
</evidence>
<comment type="caution">
    <text evidence="2">The sequence shown here is derived from an EMBL/GenBank/DDBJ whole genome shotgun (WGS) entry which is preliminary data.</text>
</comment>
<reference evidence="2 3" key="1">
    <citation type="journal article" date="2016" name="Environ. Microbiol.">
        <title>Genomic resolution of a cold subsurface aquifer community provides metabolic insights for novel microbes adapted to high CO concentrations.</title>
        <authorList>
            <person name="Probst A.J."/>
            <person name="Castelle C.J."/>
            <person name="Singh A."/>
            <person name="Brown C.T."/>
            <person name="Anantharaman K."/>
            <person name="Sharon I."/>
            <person name="Hug L.A."/>
            <person name="Burstein D."/>
            <person name="Emerson J.B."/>
            <person name="Thomas B.C."/>
            <person name="Banfield J.F."/>
        </authorList>
    </citation>
    <scope>NUCLEOTIDE SEQUENCE [LARGE SCALE GENOMIC DNA]</scope>
    <source>
        <strain evidence="2">CG1_02_38_46</strain>
    </source>
</reference>
<dbReference type="STRING" id="1817893.AUJ66_06555"/>
<protein>
    <recommendedName>
        <fullName evidence="1">PD-(D/E)XK endonuclease-like domain-containing protein</fullName>
    </recommendedName>
</protein>
<gene>
    <name evidence="2" type="ORF">AUJ66_06555</name>
</gene>
<dbReference type="Gene3D" id="3.90.320.10">
    <property type="match status" value="1"/>
</dbReference>
<accession>A0A1J4SCF5</accession>
<feature type="domain" description="PD-(D/E)XK endonuclease-like" evidence="1">
    <location>
        <begin position="609"/>
        <end position="882"/>
    </location>
</feature>
<dbReference type="SUPFAM" id="SSF52980">
    <property type="entry name" value="Restriction endonuclease-like"/>
    <property type="match status" value="1"/>
</dbReference>
<sequence length="883" mass="103459">MEKTEFSDNLPLRIVEDMLERKKGKDFSDILILIPNKRPSFYIIKELQEKLNSPFFPPQIFSIDEFIKYFSLKVNPGMRRAEGLNKVWVLFKAAREMDLFSNYSFHHFFTWGLKIADIIDELELEEVDEKKLKNLPFGTLPEEIRNIISCLGEVKKNFYTELKNNKLTTRGMDYAAVASNLDSGIIPDFSFIYTGGFFAPTRLEEKILKYLNAMDKNIHFVQDKWDKWNFENIHLHSGFDVHSEIKRAGEILEKGFNPAKTAIVLPQADVLIPLLSMVVSGLNQEYNISMGYPLERASPFTLLEQIMHFQEARVGDEYYAKDYLSILLHPYVKNLSLGTSSEDTRTLIHKIEEKLSDRVGRAFIHLEEVEKEFVQIKEVHINLIRNLKDVRTFSQLGKCFEDIFSFLLARSPAQFYPFSGEFFKNFFAIFRDMQDSMLGNEEMEKEDIFDLFRYYVNTVRVPFSGIPLSGLQILGMLETRNLFFEKVIVLDVQEGVIPNEDKYDPILPTSVRRFLELPTYRQREKIFRHHFMNLVNTAAEVHLIYREYGKESRSRFIEEIIWEKEQAAGEVAPKDIVTPVNFRVESITRKPFSIKKDEKTMEILNQMILSPTSIDAYLNCPAQFYFSSVLKLEEKESVEREPDLGKIGSFIHEILYKFYEPLKGSDIILTEKDRERLEQIIDTVLKEKFGELRGENYLLNKITKFRLSNFFENEKKIEGYRIIGTEENFNGIAINNIPGINHSISLKGRIDRIDQREKKIYIIDYKTGDSKKPIKKLSIPFTDRRDMKSKIRSFQLPVYVYLYREKNPELSWNDINAGFSIIRNGKEEFLFSEKDDNSLRMEEIFLPSLKNLIGEIFNPAVNFEKDDEDEHSCQFCPYFTFCL</sequence>
<dbReference type="InterPro" id="IPR011604">
    <property type="entry name" value="PDDEXK-like_dom_sf"/>
</dbReference>
<dbReference type="Pfam" id="PF12705">
    <property type="entry name" value="PDDEXK_1"/>
    <property type="match status" value="1"/>
</dbReference>
<dbReference type="AlphaFoldDB" id="A0A1J4SCF5"/>